<keyword evidence="15" id="KW-0325">Glycoprotein</keyword>
<keyword evidence="16" id="KW-0739">Sodium transport</keyword>
<gene>
    <name evidence="19" type="ORF">AaeL_AAEL010140</name>
</gene>
<keyword evidence="12" id="KW-0406">Ion transport</keyword>
<evidence type="ECO:0000256" key="4">
    <source>
        <dbReference type="ARBA" id="ARBA00022475"/>
    </source>
</evidence>
<dbReference type="OMA" id="YPYENIP"/>
<keyword evidence="3" id="KW-0813">Transport</keyword>
<evidence type="ECO:0000256" key="3">
    <source>
        <dbReference type="ARBA" id="ARBA00022448"/>
    </source>
</evidence>
<name>A0A1S4FPD0_AEDAE</name>
<dbReference type="InterPro" id="IPR000402">
    <property type="entry name" value="Na/K_ATPase_sub_beta"/>
</dbReference>
<keyword evidence="4" id="KW-1003">Cell membrane</keyword>
<keyword evidence="5" id="KW-0633">Potassium transport</keyword>
<evidence type="ECO:0000256" key="9">
    <source>
        <dbReference type="ARBA" id="ARBA00022968"/>
    </source>
</evidence>
<evidence type="ECO:0000256" key="2">
    <source>
        <dbReference type="ARBA" id="ARBA00005876"/>
    </source>
</evidence>
<evidence type="ECO:0000256" key="8">
    <source>
        <dbReference type="ARBA" id="ARBA00022958"/>
    </source>
</evidence>
<evidence type="ECO:0000256" key="12">
    <source>
        <dbReference type="ARBA" id="ARBA00023065"/>
    </source>
</evidence>
<proteinExistence type="inferred from homology"/>
<reference evidence="19" key="3">
    <citation type="submission" date="2012-09" db="EMBL/GenBank/DDBJ databases">
        <authorList>
            <consortium name="VectorBase"/>
        </authorList>
    </citation>
    <scope>NUCLEOTIDE SEQUENCE</scope>
    <source>
        <strain evidence="19">Liverpool</strain>
    </source>
</reference>
<keyword evidence="6" id="KW-0740">Sodium/potassium transport</keyword>
<dbReference type="AlphaFoldDB" id="A0A1S4FPD0"/>
<evidence type="ECO:0000256" key="11">
    <source>
        <dbReference type="ARBA" id="ARBA00023053"/>
    </source>
</evidence>
<evidence type="ECO:0000256" key="18">
    <source>
        <dbReference type="SAM" id="Phobius"/>
    </source>
</evidence>
<dbReference type="FunFam" id="2.60.40.1660:FF:000004">
    <property type="entry name" value="sodium/potassium-transporting ATPase subunit beta-2"/>
    <property type="match status" value="1"/>
</dbReference>
<evidence type="ECO:0000256" key="17">
    <source>
        <dbReference type="ARBA" id="ARBA00025540"/>
    </source>
</evidence>
<keyword evidence="7 18" id="KW-0812">Transmembrane</keyword>
<evidence type="ECO:0000256" key="15">
    <source>
        <dbReference type="ARBA" id="ARBA00023180"/>
    </source>
</evidence>
<evidence type="ECO:0000313" key="20">
    <source>
        <dbReference type="Proteomes" id="UP000682892"/>
    </source>
</evidence>
<keyword evidence="8" id="KW-0630">Potassium</keyword>
<comment type="similarity">
    <text evidence="2">Belongs to the X(+)/potassium ATPases subunit beta family.</text>
</comment>
<sequence length="316" mass="36249">MPEKVVKDWNTPFVFPQKPEKLTWKQFIYNEKTGKIFGRTRYSWGALFVFYSVYFVILFSLFAACMQGLFYTLSDQYPKYQLSDSLIGNNPGLGFRPMPGHVKQGALIYYTASNETQIEPWVTRINEFLEPYRDPSKLPGEGKNQIACNYTSRPPPGKVCKVDLSQMGPCNAIDGYSYNKSMPCIFVKMNRIYGWVPEYYEINELPENMPADLKEHIISLPEKERKQVWVSCNGISPADKEIIGPIAFYPTRGFPGYYFPYTNTPGYLSPLLAVQFLQPGVKQSINLECRMWAKNLVYRGGLNFRMGSVSLVLLID</sequence>
<keyword evidence="9" id="KW-0735">Signal-anchor</keyword>
<evidence type="ECO:0000256" key="7">
    <source>
        <dbReference type="ARBA" id="ARBA00022692"/>
    </source>
</evidence>
<dbReference type="PANTHER" id="PTHR11523">
    <property type="entry name" value="SODIUM/POTASSIUM-DEPENDENT ATPASE BETA SUBUNIT"/>
    <property type="match status" value="1"/>
</dbReference>
<evidence type="ECO:0000256" key="6">
    <source>
        <dbReference type="ARBA" id="ARBA00022607"/>
    </source>
</evidence>
<dbReference type="OrthoDB" id="5912413at2759"/>
<accession>A0A1S4FPD0</accession>
<dbReference type="GO" id="GO:1990573">
    <property type="term" value="P:potassium ion import across plasma membrane"/>
    <property type="evidence" value="ECO:0007669"/>
    <property type="project" value="TreeGrafter"/>
</dbReference>
<reference evidence="19" key="1">
    <citation type="submission" date="2005-10" db="EMBL/GenBank/DDBJ databases">
        <authorList>
            <person name="Loftus B.J."/>
            <person name="Nene V.M."/>
            <person name="Hannick L.I."/>
            <person name="Bidwell S."/>
            <person name="Haas B."/>
            <person name="Amedeo P."/>
            <person name="Orvis J."/>
            <person name="Wortman J.R."/>
            <person name="White O.R."/>
            <person name="Salzberg S."/>
            <person name="Shumway M."/>
            <person name="Koo H."/>
            <person name="Zhao Y."/>
            <person name="Holmes M."/>
            <person name="Miller J."/>
            <person name="Schatz M."/>
            <person name="Pop M."/>
            <person name="Pai G."/>
            <person name="Utterback T."/>
            <person name="Rogers Y.-H."/>
            <person name="Kravitz S."/>
            <person name="Fraser C.M."/>
        </authorList>
    </citation>
    <scope>NUCLEOTIDE SEQUENCE</scope>
    <source>
        <strain evidence="19">Liverpool</strain>
    </source>
</reference>
<evidence type="ECO:0000256" key="5">
    <source>
        <dbReference type="ARBA" id="ARBA00022538"/>
    </source>
</evidence>
<dbReference type="KEGG" id="aag:5572930"/>
<evidence type="ECO:0000256" key="16">
    <source>
        <dbReference type="ARBA" id="ARBA00023201"/>
    </source>
</evidence>
<dbReference type="GO" id="GO:0006883">
    <property type="term" value="P:intracellular sodium ion homeostasis"/>
    <property type="evidence" value="ECO:0007669"/>
    <property type="project" value="TreeGrafter"/>
</dbReference>
<dbReference type="GO" id="GO:0001671">
    <property type="term" value="F:ATPase activator activity"/>
    <property type="evidence" value="ECO:0007669"/>
    <property type="project" value="TreeGrafter"/>
</dbReference>
<dbReference type="PANTHER" id="PTHR11523:SF46">
    <property type="entry name" value="SODIUM_POTASSIUM-TRANSPORTING ATPASE SUBUNIT BETA-2"/>
    <property type="match status" value="1"/>
</dbReference>
<dbReference type="GO" id="GO:0005890">
    <property type="term" value="C:sodium:potassium-exchanging ATPase complex"/>
    <property type="evidence" value="ECO:0007669"/>
    <property type="project" value="InterPro"/>
</dbReference>
<feature type="transmembrane region" description="Helical" evidence="18">
    <location>
        <begin position="48"/>
        <end position="73"/>
    </location>
</feature>
<keyword evidence="13 18" id="KW-0472">Membrane</keyword>
<reference evidence="19" key="2">
    <citation type="journal article" date="2007" name="Science">
        <title>Genome sequence of Aedes aegypti, a major arbovirus vector.</title>
        <authorList>
            <person name="Nene V."/>
            <person name="Wortman J.R."/>
            <person name="Lawson D."/>
            <person name="Haas B."/>
            <person name="Kodira C."/>
            <person name="Tu Z.J."/>
            <person name="Loftus B."/>
            <person name="Xi Z."/>
            <person name="Megy K."/>
            <person name="Grabherr M."/>
            <person name="Ren Q."/>
            <person name="Zdobnov E.M."/>
            <person name="Lobo N.F."/>
            <person name="Campbell K.S."/>
            <person name="Brown S.E."/>
            <person name="Bonaldo M.F."/>
            <person name="Zhu J."/>
            <person name="Sinkins S.P."/>
            <person name="Hogenkamp D.G."/>
            <person name="Amedeo P."/>
            <person name="Arensburger P."/>
            <person name="Atkinson P.W."/>
            <person name="Bidwell S."/>
            <person name="Biedler J."/>
            <person name="Birney E."/>
            <person name="Bruggner R.V."/>
            <person name="Costas J."/>
            <person name="Coy M.R."/>
            <person name="Crabtree J."/>
            <person name="Crawford M."/>
            <person name="Debruyn B."/>
            <person name="Decaprio D."/>
            <person name="Eiglmeier K."/>
            <person name="Eisenstadt E."/>
            <person name="El-Dorry H."/>
            <person name="Gelbart W.M."/>
            <person name="Gomes S.L."/>
            <person name="Hammond M."/>
            <person name="Hannick L.I."/>
            <person name="Hogan J.R."/>
            <person name="Holmes M.H."/>
            <person name="Jaffe D."/>
            <person name="Johnston J.S."/>
            <person name="Kennedy R.C."/>
            <person name="Koo H."/>
            <person name="Kravitz S."/>
            <person name="Kriventseva E.V."/>
            <person name="Kulp D."/>
            <person name="Labutti K."/>
            <person name="Lee E."/>
            <person name="Li S."/>
            <person name="Lovin D.D."/>
            <person name="Mao C."/>
            <person name="Mauceli E."/>
            <person name="Menck C.F."/>
            <person name="Miller J.R."/>
            <person name="Montgomery P."/>
            <person name="Mori A."/>
            <person name="Nascimento A.L."/>
            <person name="Naveira H.F."/>
            <person name="Nusbaum C."/>
            <person name="O'leary S."/>
            <person name="Orvis J."/>
            <person name="Pertea M."/>
            <person name="Quesneville H."/>
            <person name="Reidenbach K.R."/>
            <person name="Rogers Y.H."/>
            <person name="Roth C.W."/>
            <person name="Schneider J.R."/>
            <person name="Schatz M."/>
            <person name="Shumway M."/>
            <person name="Stanke M."/>
            <person name="Stinson E.O."/>
            <person name="Tubio J.M."/>
            <person name="Vanzee J.P."/>
            <person name="Verjovski-Almeida S."/>
            <person name="Werner D."/>
            <person name="White O."/>
            <person name="Wyder S."/>
            <person name="Zeng Q."/>
            <person name="Zhao Q."/>
            <person name="Zhao Y."/>
            <person name="Hill C.A."/>
            <person name="Raikhel A.S."/>
            <person name="Soares M.B."/>
            <person name="Knudson D.L."/>
            <person name="Lee N.H."/>
            <person name="Galagan J."/>
            <person name="Salzberg S.L."/>
            <person name="Paulsen I.T."/>
            <person name="Dimopoulos G."/>
            <person name="Collins F.H."/>
            <person name="Birren B."/>
            <person name="Fraser-Liggett C.M."/>
            <person name="Severson D.W."/>
        </authorList>
    </citation>
    <scope>NUCLEOTIDE SEQUENCE [LARGE SCALE GENOMIC DNA]</scope>
    <source>
        <strain evidence="19">Liverpool</strain>
    </source>
</reference>
<evidence type="ECO:0000256" key="14">
    <source>
        <dbReference type="ARBA" id="ARBA00023157"/>
    </source>
</evidence>
<comment type="subcellular location">
    <subcellularLocation>
        <location evidence="1">Cell membrane</location>
        <topology evidence="1">Single-pass type II membrane protein</topology>
    </subcellularLocation>
</comment>
<keyword evidence="10 18" id="KW-1133">Transmembrane helix</keyword>
<evidence type="ECO:0000313" key="19">
    <source>
        <dbReference type="EMBL" id="EAT37923.1"/>
    </source>
</evidence>
<dbReference type="InterPro" id="IPR038702">
    <property type="entry name" value="Na/K_ATPase_sub_beta_sf"/>
</dbReference>
<dbReference type="EMBL" id="CH477641">
    <property type="protein sequence ID" value="EAT37923.1"/>
    <property type="molecule type" value="Genomic_DNA"/>
</dbReference>
<dbReference type="Pfam" id="PF00287">
    <property type="entry name" value="Na_K-ATPase"/>
    <property type="match status" value="1"/>
</dbReference>
<dbReference type="PROSITE" id="PS00390">
    <property type="entry name" value="ATPASE_NA_K_BETA_1"/>
    <property type="match status" value="1"/>
</dbReference>
<evidence type="ECO:0000256" key="13">
    <source>
        <dbReference type="ARBA" id="ARBA00023136"/>
    </source>
</evidence>
<dbReference type="GO" id="GO:0030007">
    <property type="term" value="P:intracellular potassium ion homeostasis"/>
    <property type="evidence" value="ECO:0007669"/>
    <property type="project" value="TreeGrafter"/>
</dbReference>
<keyword evidence="14" id="KW-1015">Disulfide bond</keyword>
<evidence type="ECO:0000256" key="10">
    <source>
        <dbReference type="ARBA" id="ARBA00022989"/>
    </source>
</evidence>
<dbReference type="HOGENOM" id="CLU_057702_0_0_1"/>
<dbReference type="Gene3D" id="2.60.40.1660">
    <property type="entry name" value="Na, k-atpase alpha subunit"/>
    <property type="match status" value="1"/>
</dbReference>
<keyword evidence="11" id="KW-0915">Sodium</keyword>
<organism evidence="19 20">
    <name type="scientific">Aedes aegypti</name>
    <name type="common">Yellowfever mosquito</name>
    <name type="synonym">Culex aegypti</name>
    <dbReference type="NCBI Taxonomy" id="7159"/>
    <lineage>
        <taxon>Eukaryota</taxon>
        <taxon>Metazoa</taxon>
        <taxon>Ecdysozoa</taxon>
        <taxon>Arthropoda</taxon>
        <taxon>Hexapoda</taxon>
        <taxon>Insecta</taxon>
        <taxon>Pterygota</taxon>
        <taxon>Neoptera</taxon>
        <taxon>Endopterygota</taxon>
        <taxon>Diptera</taxon>
        <taxon>Nematocera</taxon>
        <taxon>Culicoidea</taxon>
        <taxon>Culicidae</taxon>
        <taxon>Culicinae</taxon>
        <taxon>Aedini</taxon>
        <taxon>Aedes</taxon>
        <taxon>Stegomyia</taxon>
    </lineage>
</organism>
<comment type="function">
    <text evidence="17">This is the non-catalytic component of the active enzyme, which catalyzes the hydrolysis of ATP coupled with the exchange of Na(+) and K(+) ions across the plasma membrane. The beta subunit regulates, through assembly of alpha/beta heterodimers, the number of sodium pumps transported to the plasma membrane.</text>
</comment>
<dbReference type="GO" id="GO:0036376">
    <property type="term" value="P:sodium ion export across plasma membrane"/>
    <property type="evidence" value="ECO:0007669"/>
    <property type="project" value="TreeGrafter"/>
</dbReference>
<evidence type="ECO:0000256" key="1">
    <source>
        <dbReference type="ARBA" id="ARBA00004401"/>
    </source>
</evidence>
<dbReference type="Proteomes" id="UP000682892">
    <property type="component" value="Chromosome 2"/>
</dbReference>
<protein>
    <submittedName>
        <fullName evidence="19">AAEL010140-PA</fullName>
    </submittedName>
</protein>